<protein>
    <submittedName>
        <fullName evidence="1">Uncharacterized protein</fullName>
    </submittedName>
</protein>
<sequence>MEAHSIVDDSVDLLHSTLNDKNLRLRRLSLSRSKDAKGQNSTNIPCPRPPTKRRQCPKQKKKQQRETWKWKIPLLLVIIVITLYALNPEESNIAYRFIFLSYKTNGVSGGPAWPEYGKGPWDIALVAFYTIVLFFAREFIMQKLLSPLAVSYGLTSRSKQARFNEQAYVVIYTGIIGPLGLYVMYHSPTWYFDTVGMYAGYPHKTHLAVTKFYYLFQAAFWAQQALVMILGLEKRRRDFKELVVHHIVTVALIGLSYRFHFTMMGVPVYVTHDISDFFLAASKSLNYIGSSLQGPLYALCIVFWVYLRHYINLKILFSILTEFRTIGPYTLDWEAQQYKCEISNIITFALLAALQALNLYWLYCLLRNGYRFAVLGVAKDDREEGEDN</sequence>
<comment type="caution">
    <text evidence="1">The sequence shown here is derived from an EMBL/GenBank/DDBJ whole genome shotgun (WGS) entry which is preliminary data.</text>
</comment>
<keyword evidence="2" id="KW-1185">Reference proteome</keyword>
<proteinExistence type="predicted"/>
<organism evidence="1 2">
    <name type="scientific">Xylaria curta</name>
    <dbReference type="NCBI Taxonomy" id="42375"/>
    <lineage>
        <taxon>Eukaryota</taxon>
        <taxon>Fungi</taxon>
        <taxon>Dikarya</taxon>
        <taxon>Ascomycota</taxon>
        <taxon>Pezizomycotina</taxon>
        <taxon>Sordariomycetes</taxon>
        <taxon>Xylariomycetidae</taxon>
        <taxon>Xylariales</taxon>
        <taxon>Xylariaceae</taxon>
        <taxon>Xylaria</taxon>
    </lineage>
</organism>
<accession>A0ACC1NJW1</accession>
<evidence type="ECO:0000313" key="2">
    <source>
        <dbReference type="Proteomes" id="UP001143856"/>
    </source>
</evidence>
<evidence type="ECO:0000313" key="1">
    <source>
        <dbReference type="EMBL" id="KAJ2979225.1"/>
    </source>
</evidence>
<reference evidence="1" key="1">
    <citation type="submission" date="2022-10" db="EMBL/GenBank/DDBJ databases">
        <title>Genome Sequence of Xylaria curta.</title>
        <authorList>
            <person name="Buettner E."/>
        </authorList>
    </citation>
    <scope>NUCLEOTIDE SEQUENCE</scope>
    <source>
        <strain evidence="1">Babe10</strain>
    </source>
</reference>
<gene>
    <name evidence="1" type="ORF">NUW58_g7257</name>
</gene>
<name>A0ACC1NJW1_9PEZI</name>
<dbReference type="EMBL" id="JAPDGR010001837">
    <property type="protein sequence ID" value="KAJ2979225.1"/>
    <property type="molecule type" value="Genomic_DNA"/>
</dbReference>
<dbReference type="Proteomes" id="UP001143856">
    <property type="component" value="Unassembled WGS sequence"/>
</dbReference>